<feature type="chain" id="PRO_5040718564" description="Tricorn protease homolog" evidence="11">
    <location>
        <begin position="23"/>
        <end position="1103"/>
    </location>
</feature>
<feature type="compositionally biased region" description="Basic and acidic residues" evidence="10">
    <location>
        <begin position="553"/>
        <end position="577"/>
    </location>
</feature>
<dbReference type="Pfam" id="PF26549">
    <property type="entry name" value="Tricorn_N"/>
    <property type="match status" value="1"/>
</dbReference>
<gene>
    <name evidence="13" type="ORF">OD750_008205</name>
</gene>
<dbReference type="Gene3D" id="2.130.10.10">
    <property type="entry name" value="YVTN repeat-like/Quinoprotein amine dehydrogenase"/>
    <property type="match status" value="1"/>
</dbReference>
<keyword evidence="4 7" id="KW-0645">Protease</keyword>
<feature type="site" description="Transition state stabilizer; via amide nitrogen" evidence="9">
    <location>
        <position position="986"/>
    </location>
</feature>
<feature type="active site" description="Charge relay system" evidence="8">
    <location>
        <position position="760"/>
    </location>
</feature>
<evidence type="ECO:0000313" key="13">
    <source>
        <dbReference type="EMBL" id="MDC8012528.1"/>
    </source>
</evidence>
<reference evidence="13" key="1">
    <citation type="submission" date="2023-02" db="EMBL/GenBank/DDBJ databases">
        <title>Tahibacter soli sp. nov. isolated from soil.</title>
        <authorList>
            <person name="Baek J.H."/>
            <person name="Lee J.K."/>
            <person name="Choi D.G."/>
            <person name="Jeon C.O."/>
        </authorList>
    </citation>
    <scope>NUCLEOTIDE SEQUENCE</scope>
    <source>
        <strain evidence="13">BL</strain>
    </source>
</reference>
<keyword evidence="3 7" id="KW-0963">Cytoplasm</keyword>
<dbReference type="RefSeq" id="WP_263541101.1">
    <property type="nucleotide sequence ID" value="NZ_JAOVZO020000011.1"/>
</dbReference>
<protein>
    <recommendedName>
        <fullName evidence="7">Tricorn protease homolog</fullName>
        <ecNumber evidence="7">3.4.21.-</ecNumber>
    </recommendedName>
</protein>
<feature type="domain" description="Tail specific protease" evidence="12">
    <location>
        <begin position="863"/>
        <end position="1054"/>
    </location>
</feature>
<dbReference type="PANTHER" id="PTHR43253">
    <property type="entry name" value="TRICORN PROTEASE HOMOLOG 2-RELATED"/>
    <property type="match status" value="1"/>
</dbReference>
<evidence type="ECO:0000313" key="14">
    <source>
        <dbReference type="Proteomes" id="UP001139971"/>
    </source>
</evidence>
<feature type="region of interest" description="Disordered" evidence="10">
    <location>
        <begin position="542"/>
        <end position="577"/>
    </location>
</feature>
<comment type="subcellular location">
    <subcellularLocation>
        <location evidence="1 7">Cytoplasm</location>
    </subcellularLocation>
</comment>
<dbReference type="Gene3D" id="2.30.42.10">
    <property type="match status" value="1"/>
</dbReference>
<dbReference type="Pfam" id="PF26550">
    <property type="entry name" value="Tricorn_2nd"/>
    <property type="match status" value="1"/>
</dbReference>
<dbReference type="InterPro" id="IPR036034">
    <property type="entry name" value="PDZ_sf"/>
</dbReference>
<dbReference type="CDD" id="cd07562">
    <property type="entry name" value="Peptidase_S41_TRI"/>
    <property type="match status" value="1"/>
</dbReference>
<dbReference type="SUPFAM" id="SSF82171">
    <property type="entry name" value="DPP6 N-terminal domain-like"/>
    <property type="match status" value="1"/>
</dbReference>
<evidence type="ECO:0000256" key="2">
    <source>
        <dbReference type="ARBA" id="ARBA00008524"/>
    </source>
</evidence>
<name>A0A9X3YKT8_9GAMM</name>
<dbReference type="SUPFAM" id="SSF50156">
    <property type="entry name" value="PDZ domain-like"/>
    <property type="match status" value="1"/>
</dbReference>
<evidence type="ECO:0000256" key="1">
    <source>
        <dbReference type="ARBA" id="ARBA00004496"/>
    </source>
</evidence>
<keyword evidence="5 7" id="KW-0378">Hydrolase</keyword>
<feature type="active site" description="Nucleophile" evidence="8">
    <location>
        <position position="985"/>
    </location>
</feature>
<dbReference type="GO" id="GO:0008236">
    <property type="term" value="F:serine-type peptidase activity"/>
    <property type="evidence" value="ECO:0007669"/>
    <property type="project" value="UniProtKB-UniRule"/>
</dbReference>
<dbReference type="SMART" id="SM00245">
    <property type="entry name" value="TSPc"/>
    <property type="match status" value="1"/>
</dbReference>
<comment type="function">
    <text evidence="7">Degrades oligopeptides.</text>
</comment>
<dbReference type="Pfam" id="PF03572">
    <property type="entry name" value="Peptidase_S41"/>
    <property type="match status" value="1"/>
</dbReference>
<evidence type="ECO:0000256" key="8">
    <source>
        <dbReference type="PIRSR" id="PIRSR036421-1"/>
    </source>
</evidence>
<keyword evidence="6 7" id="KW-0720">Serine protease</keyword>
<dbReference type="SUPFAM" id="SSF69304">
    <property type="entry name" value="Tricorn protease N-terminal domain"/>
    <property type="match status" value="1"/>
</dbReference>
<feature type="active site" description="Charge relay system" evidence="8">
    <location>
        <position position="1043"/>
    </location>
</feature>
<proteinExistence type="inferred from homology"/>
<dbReference type="InterPro" id="IPR005151">
    <property type="entry name" value="Tail-specific_protease"/>
</dbReference>
<dbReference type="EC" id="3.4.21.-" evidence="7"/>
<dbReference type="EMBL" id="JAOVZO020000011">
    <property type="protein sequence ID" value="MDC8012528.1"/>
    <property type="molecule type" value="Genomic_DNA"/>
</dbReference>
<organism evidence="13 14">
    <name type="scientific">Tahibacter soli</name>
    <dbReference type="NCBI Taxonomy" id="2983605"/>
    <lineage>
        <taxon>Bacteria</taxon>
        <taxon>Pseudomonadati</taxon>
        <taxon>Pseudomonadota</taxon>
        <taxon>Gammaproteobacteria</taxon>
        <taxon>Lysobacterales</taxon>
        <taxon>Rhodanobacteraceae</taxon>
        <taxon>Tahibacter</taxon>
    </lineage>
</organism>
<dbReference type="AlphaFoldDB" id="A0A9X3YKT8"/>
<dbReference type="InterPro" id="IPR029045">
    <property type="entry name" value="ClpP/crotonase-like_dom_sf"/>
</dbReference>
<dbReference type="SUPFAM" id="SSF52096">
    <property type="entry name" value="ClpP/crotonase"/>
    <property type="match status" value="1"/>
</dbReference>
<keyword evidence="14" id="KW-1185">Reference proteome</keyword>
<evidence type="ECO:0000256" key="5">
    <source>
        <dbReference type="ARBA" id="ARBA00022801"/>
    </source>
</evidence>
<keyword evidence="11" id="KW-0732">Signal</keyword>
<evidence type="ECO:0000256" key="7">
    <source>
        <dbReference type="PIRNR" id="PIRNR036421"/>
    </source>
</evidence>
<dbReference type="Pfam" id="PF14684">
    <property type="entry name" value="Tricorn_C1"/>
    <property type="match status" value="1"/>
</dbReference>
<dbReference type="GO" id="GO:0006508">
    <property type="term" value="P:proteolysis"/>
    <property type="evidence" value="ECO:0007669"/>
    <property type="project" value="UniProtKB-UniRule"/>
</dbReference>
<dbReference type="Gene3D" id="3.30.750.44">
    <property type="match status" value="1"/>
</dbReference>
<comment type="similarity">
    <text evidence="2 7">Belongs to the peptidase S41B family.</text>
</comment>
<dbReference type="InterPro" id="IPR029414">
    <property type="entry name" value="Tricorn_PDZ"/>
</dbReference>
<evidence type="ECO:0000256" key="4">
    <source>
        <dbReference type="ARBA" id="ARBA00022670"/>
    </source>
</evidence>
<evidence type="ECO:0000256" key="6">
    <source>
        <dbReference type="ARBA" id="ARBA00022825"/>
    </source>
</evidence>
<dbReference type="Gene3D" id="3.90.226.10">
    <property type="entry name" value="2-enoyl-CoA Hydratase, Chain A, domain 1"/>
    <property type="match status" value="1"/>
</dbReference>
<evidence type="ECO:0000256" key="11">
    <source>
        <dbReference type="SAM" id="SignalP"/>
    </source>
</evidence>
<dbReference type="InterPro" id="IPR028204">
    <property type="entry name" value="Tricorn_C1"/>
</dbReference>
<dbReference type="InterPro" id="IPR015943">
    <property type="entry name" value="WD40/YVTN_repeat-like_dom_sf"/>
</dbReference>
<dbReference type="PIRSF" id="PIRSF036421">
    <property type="entry name" value="Tricorn_protease"/>
    <property type="match status" value="1"/>
</dbReference>
<dbReference type="Pfam" id="PF14685">
    <property type="entry name" value="PDZ_Tricorn"/>
    <property type="match status" value="1"/>
</dbReference>
<accession>A0A9X3YKT8</accession>
<comment type="caution">
    <text evidence="13">The sequence shown here is derived from an EMBL/GenBank/DDBJ whole genome shotgun (WGS) entry which is preliminary data.</text>
</comment>
<evidence type="ECO:0000256" key="10">
    <source>
        <dbReference type="SAM" id="MobiDB-lite"/>
    </source>
</evidence>
<dbReference type="Proteomes" id="UP001139971">
    <property type="component" value="Unassembled WGS sequence"/>
</dbReference>
<dbReference type="GO" id="GO:0005737">
    <property type="term" value="C:cytoplasm"/>
    <property type="evidence" value="ECO:0007669"/>
    <property type="project" value="UniProtKB-SubCell"/>
</dbReference>
<sequence length="1103" mass="120835">MKPRSLLLALAAGLAAAPSSFAATKLLRFPDVCGDRVVFTYAGDLWTVSAQGGTAVRLTAGPGLEQSARFSPDCREVAFTGEYGGDDQVYVIAAGGGEPRQLTYYPGRGPLPQRWGFDNQVYGWTPDGTSVLFRSWRDSINDSQPKLFTAPAKGGASVALPMPNAGIGRYSPDGKQIVYSPKFRDFRTWNRYTGGWAQDLYIYDFASKSARNITNDPNTDRDPVWIGNTVYFIADRGSHLNLYGYDTASGQTKQLTDYKGADARWASGDNKGSIAFEVDGVLHVYDTASGQDRALDITVPSDLVRTRAMERSVKDYVEDFELSTNGKRALIAARGEVFSVPLKDGVTTNLTHTPGVHEREVNWSADGKRVTYVSDAGGEEAVWVRDADGTNARALTKEVYGRLYAPRWSPDGAHIAFVDSESRLRIVATASGAVTLVADDKGESRRDYAWSPAGHYLAYGLTDPESVQPRLSIYDVAAKRSVQLGHTLFNAYAATFSPDGKYLYFVGDREWGVQLSQIEWNFAANRNGSIMALALRKDVPNPFSPRNDSAQADEQKAVDEAAAAGDKDKKDKKDKGEKKVDDRIDFDGLDDRLVRAPIDADNVYGISISEKAIYYVVGDAPYYGRDGQFKTRLKAWSFKDRKESQIYEGVDGLEISGDGTTALVRNGKDFKSLDLTADKPEAKDVSIDGLFALVDPKAEYAAIFGDVWRRYRDQFYVTNMHGYDWKAIRAKYEPLLAHVGDRSDLNYLLGQMVAELSAGHAYVSGGDIGLPSKPYVGLIGARFALDEASGRYRIAKIFKGQNDEPRYRSPLTELGVDVKEGDYVLAIGGQPLERDDDPYRLLRTTQGQLIQLTVNGKPSTQGAREVLVKPIDNEESLIYYGWVEHNREYVAKASNGTLGYLHIPDMGGDGIREFVKWFYPQLRKQGLVIDARDNGGGNVSQMVIERLSRKPLALDYGRGSEIVGTYPNQTFIGHLVALCNGTTASDGDIFSYMFKQAKLGPLIGVRTWGGVVGISNFGPAIDGGEIFVPQFATADTKGNYVVEGTGVEPDIVVEQDVAAQLAGRDPQLDRGIAELKAAIAAKPVSLPPVQSPPVKAPPEMRMK</sequence>
<feature type="signal peptide" evidence="11">
    <location>
        <begin position="1"/>
        <end position="22"/>
    </location>
</feature>
<dbReference type="InterPro" id="IPR012393">
    <property type="entry name" value="Tricorn_protease"/>
</dbReference>
<dbReference type="PANTHER" id="PTHR43253:SF1">
    <property type="entry name" value="TRICORN PROTEASE HOMOLOG 2-RELATED"/>
    <property type="match status" value="1"/>
</dbReference>
<dbReference type="Gene3D" id="2.120.10.60">
    <property type="entry name" value="Tricorn protease N-terminal domain"/>
    <property type="match status" value="1"/>
</dbReference>
<evidence type="ECO:0000256" key="9">
    <source>
        <dbReference type="PIRSR" id="PIRSR036421-3"/>
    </source>
</evidence>
<evidence type="ECO:0000259" key="12">
    <source>
        <dbReference type="SMART" id="SM00245"/>
    </source>
</evidence>
<evidence type="ECO:0000256" key="3">
    <source>
        <dbReference type="ARBA" id="ARBA00022490"/>
    </source>
</evidence>